<keyword evidence="1" id="KW-0479">Metal-binding</keyword>
<dbReference type="OrthoDB" id="1776264at2"/>
<evidence type="ECO:0000256" key="4">
    <source>
        <dbReference type="ARBA" id="ARBA00025742"/>
    </source>
</evidence>
<gene>
    <name evidence="6" type="ORF">EII40_12855</name>
</gene>
<proteinExistence type="inferred from homology"/>
<dbReference type="PANTHER" id="PTHR42988">
    <property type="entry name" value="PHOSPHOHYDROLASE"/>
    <property type="match status" value="1"/>
</dbReference>
<organism evidence="6 7">
    <name type="scientific">Tannerella forsythia</name>
    <name type="common">Bacteroides forsythus</name>
    <dbReference type="NCBI Taxonomy" id="28112"/>
    <lineage>
        <taxon>Bacteria</taxon>
        <taxon>Pseudomonadati</taxon>
        <taxon>Bacteroidota</taxon>
        <taxon>Bacteroidia</taxon>
        <taxon>Bacteroidales</taxon>
        <taxon>Tannerellaceae</taxon>
        <taxon>Tannerella</taxon>
    </lineage>
</organism>
<keyword evidence="2" id="KW-0378">Hydrolase</keyword>
<dbReference type="InterPro" id="IPR004843">
    <property type="entry name" value="Calcineurin-like_PHP"/>
</dbReference>
<dbReference type="PANTHER" id="PTHR42988:SF2">
    <property type="entry name" value="CYCLIC NUCLEOTIDE PHOSPHODIESTERASE CBUA0032-RELATED"/>
    <property type="match status" value="1"/>
</dbReference>
<evidence type="ECO:0000259" key="5">
    <source>
        <dbReference type="Pfam" id="PF00149"/>
    </source>
</evidence>
<dbReference type="GO" id="GO:0046872">
    <property type="term" value="F:metal ion binding"/>
    <property type="evidence" value="ECO:0007669"/>
    <property type="project" value="UniProtKB-KW"/>
</dbReference>
<comment type="similarity">
    <text evidence="4">Belongs to the cyclic nucleotide phosphodiesterase class-III family.</text>
</comment>
<protein>
    <recommendedName>
        <fullName evidence="5">Calcineurin-like phosphoesterase domain-containing protein</fullName>
    </recommendedName>
</protein>
<dbReference type="GO" id="GO:0016787">
    <property type="term" value="F:hydrolase activity"/>
    <property type="evidence" value="ECO:0007669"/>
    <property type="project" value="UniProtKB-KW"/>
</dbReference>
<feature type="domain" description="Calcineurin-like phosphoesterase" evidence="5">
    <location>
        <begin position="1"/>
        <end position="186"/>
    </location>
</feature>
<accession>A0A3P1XKY0</accession>
<evidence type="ECO:0000313" key="6">
    <source>
        <dbReference type="EMBL" id="RRD57543.1"/>
    </source>
</evidence>
<name>A0A3P1XKY0_TANFO</name>
<dbReference type="EMBL" id="RQYS01000078">
    <property type="protein sequence ID" value="RRD57543.1"/>
    <property type="molecule type" value="Genomic_DNA"/>
</dbReference>
<dbReference type="SUPFAM" id="SSF56300">
    <property type="entry name" value="Metallo-dependent phosphatases"/>
    <property type="match status" value="1"/>
</dbReference>
<dbReference type="Proteomes" id="UP000278609">
    <property type="component" value="Unassembled WGS sequence"/>
</dbReference>
<sequence length="241" mass="27146">MRIVHMSDIHLTENGQEIWDTNTLVHFDKAIKIIGQIKGLDAIIVTGDLSNDGSYWSYNYIKNSLKFDVPIFCCPGNHDNPEVMKELDSNLFYLSDFCTDIGGYKLFVLNSTIPGMSRGLLSEESMSWLDKSLGNSQIPSIIAFHHPPIEPGGWLNRKLLENREDFVYIISKHKNVKLVLYGHIHYSIQHMINECCYSAAPSIGFAFDKDLPKFQIASGQEGFNLITITGTDIKTDTILLG</sequence>
<dbReference type="AlphaFoldDB" id="A0A3P1XKY0"/>
<keyword evidence="3" id="KW-0408">Iron</keyword>
<evidence type="ECO:0000256" key="3">
    <source>
        <dbReference type="ARBA" id="ARBA00023004"/>
    </source>
</evidence>
<evidence type="ECO:0000256" key="1">
    <source>
        <dbReference type="ARBA" id="ARBA00022723"/>
    </source>
</evidence>
<reference evidence="6 7" key="1">
    <citation type="submission" date="2018-11" db="EMBL/GenBank/DDBJ databases">
        <title>Genomes From Bacteria Associated with the Canine Oral Cavity: a Test Case for Automated Genome-Based Taxonomic Assignment.</title>
        <authorList>
            <person name="Coil D.A."/>
            <person name="Jospin G."/>
            <person name="Darling A.E."/>
            <person name="Wallis C."/>
            <person name="Davis I.J."/>
            <person name="Harris S."/>
            <person name="Eisen J.A."/>
            <person name="Holcombe L.J."/>
            <person name="O'Flynn C."/>
        </authorList>
    </citation>
    <scope>NUCLEOTIDE SEQUENCE [LARGE SCALE GENOMIC DNA]</scope>
    <source>
        <strain evidence="6 7">OH2617_COT-023</strain>
    </source>
</reference>
<evidence type="ECO:0000313" key="7">
    <source>
        <dbReference type="Proteomes" id="UP000278609"/>
    </source>
</evidence>
<dbReference type="Pfam" id="PF00149">
    <property type="entry name" value="Metallophos"/>
    <property type="match status" value="1"/>
</dbReference>
<dbReference type="RefSeq" id="WP_124752601.1">
    <property type="nucleotide sequence ID" value="NZ_RQYS01000078.1"/>
</dbReference>
<evidence type="ECO:0000256" key="2">
    <source>
        <dbReference type="ARBA" id="ARBA00022801"/>
    </source>
</evidence>
<dbReference type="InterPro" id="IPR050884">
    <property type="entry name" value="CNP_phosphodiesterase-III"/>
</dbReference>
<dbReference type="InterPro" id="IPR029052">
    <property type="entry name" value="Metallo-depent_PP-like"/>
</dbReference>
<dbReference type="Gene3D" id="3.60.21.10">
    <property type="match status" value="1"/>
</dbReference>
<comment type="caution">
    <text evidence="6">The sequence shown here is derived from an EMBL/GenBank/DDBJ whole genome shotgun (WGS) entry which is preliminary data.</text>
</comment>